<dbReference type="Gene3D" id="3.20.20.70">
    <property type="entry name" value="Aldolase class I"/>
    <property type="match status" value="1"/>
</dbReference>
<accession>A0A099KS94</accession>
<evidence type="ECO:0000313" key="2">
    <source>
        <dbReference type="Proteomes" id="UP000029843"/>
    </source>
</evidence>
<dbReference type="AlphaFoldDB" id="A0A099KS94"/>
<dbReference type="EMBL" id="JQED01000017">
    <property type="protein sequence ID" value="KGJ92533.1"/>
    <property type="molecule type" value="Genomic_DNA"/>
</dbReference>
<dbReference type="OrthoDB" id="9782387at2"/>
<comment type="caution">
    <text evidence="1">The sequence shown here is derived from an EMBL/GenBank/DDBJ whole genome shotgun (WGS) entry which is preliminary data.</text>
</comment>
<gene>
    <name evidence="1" type="ORF">ND2E_2781</name>
</gene>
<name>A0A099KS94_COLPS</name>
<dbReference type="InterPro" id="IPR013785">
    <property type="entry name" value="Aldolase_TIM"/>
</dbReference>
<proteinExistence type="predicted"/>
<protein>
    <submittedName>
        <fullName evidence="1">Anaerobic ribonucleoside-triphosphate reductase activating protein</fullName>
    </submittedName>
</protein>
<reference evidence="1 2" key="1">
    <citation type="submission" date="2014-08" db="EMBL/GenBank/DDBJ databases">
        <title>Genomic and Phenotypic Diversity of Colwellia psychrerythraea strains from Disparate Marine Basins.</title>
        <authorList>
            <person name="Techtmann S.M."/>
            <person name="Stelling S.C."/>
            <person name="Utturkar S.M."/>
            <person name="Alshibli N."/>
            <person name="Harris A."/>
            <person name="Brown S.D."/>
            <person name="Hazen T.C."/>
        </authorList>
    </citation>
    <scope>NUCLEOTIDE SEQUENCE [LARGE SCALE GENOMIC DNA]</scope>
    <source>
        <strain evidence="1 2">ND2E</strain>
    </source>
</reference>
<organism evidence="1 2">
    <name type="scientific">Colwellia psychrerythraea</name>
    <name type="common">Vibrio psychroerythus</name>
    <dbReference type="NCBI Taxonomy" id="28229"/>
    <lineage>
        <taxon>Bacteria</taxon>
        <taxon>Pseudomonadati</taxon>
        <taxon>Pseudomonadota</taxon>
        <taxon>Gammaproteobacteria</taxon>
        <taxon>Alteromonadales</taxon>
        <taxon>Colwelliaceae</taxon>
        <taxon>Colwellia</taxon>
    </lineage>
</organism>
<dbReference type="NCBIfam" id="TIGR02826">
    <property type="entry name" value="RNR_activ_nrdG3"/>
    <property type="match status" value="1"/>
</dbReference>
<dbReference type="Proteomes" id="UP000029843">
    <property type="component" value="Unassembled WGS sequence"/>
</dbReference>
<dbReference type="PATRIC" id="fig|28229.4.peg.1820"/>
<dbReference type="RefSeq" id="WP_033093561.1">
    <property type="nucleotide sequence ID" value="NZ_JQED01000017.1"/>
</dbReference>
<dbReference type="InterPro" id="IPR014191">
    <property type="entry name" value="Anaer_RNR_activator"/>
</dbReference>
<evidence type="ECO:0000313" key="1">
    <source>
        <dbReference type="EMBL" id="KGJ92533.1"/>
    </source>
</evidence>
<dbReference type="Pfam" id="PF13353">
    <property type="entry name" value="Fer4_12"/>
    <property type="match status" value="1"/>
</dbReference>
<sequence length="210" mass="23291">MAFNCITPSVVFQEVPNEISLCFSITGCKIGCKGCHSTELWHEDNGLSLTNTNFIQWLKKYQGLISCVVFFGGEWQPNALIDKLLIAKSHGLKTCLYSGEKHIDINISQHLSFLKTGAWQEALGGLDSPTSNQVFRDVISGEKLNHLFIKTIDVNTFNTNTDDANHSQTTLLDTNSFKNSIKANALEMSTFENSTFEPYQFTQGANNVAA</sequence>